<gene>
    <name evidence="1" type="ORF">Psi01_82370</name>
</gene>
<dbReference type="AlphaFoldDB" id="A0A8J3WR18"/>
<evidence type="ECO:0000313" key="1">
    <source>
        <dbReference type="EMBL" id="GIH97607.1"/>
    </source>
</evidence>
<comment type="caution">
    <text evidence="1">The sequence shown here is derived from an EMBL/GenBank/DDBJ whole genome shotgun (WGS) entry which is preliminary data.</text>
</comment>
<proteinExistence type="predicted"/>
<evidence type="ECO:0000313" key="2">
    <source>
        <dbReference type="Proteomes" id="UP000619788"/>
    </source>
</evidence>
<name>A0A8J3WR18_9ACTN</name>
<sequence length="208" mass="22787">MIEAPRSTGDDLLVLHTLRCIGFAALERVADVAGLQASEAESALIDLAVAGLVTHEPGDFGGWSLTGAGRAADAERIRDELDAAGARAAVTRSYEDFLVLNPELLDLCTAWQMRSADGFATPNDHTDPAYDARVMDRFADFHRRAEPVCDDLAAALPRFGRYRVRLARALTRAVSGAPQYLADDMESYHTVWFQLHEDLLVTLGIPRF</sequence>
<accession>A0A8J3WR18</accession>
<keyword evidence="2" id="KW-1185">Reference proteome</keyword>
<reference evidence="1 2" key="1">
    <citation type="submission" date="2021-01" db="EMBL/GenBank/DDBJ databases">
        <title>Whole genome shotgun sequence of Planobispora siamensis NBRC 107568.</title>
        <authorList>
            <person name="Komaki H."/>
            <person name="Tamura T."/>
        </authorList>
    </citation>
    <scope>NUCLEOTIDE SEQUENCE [LARGE SCALE GENOMIC DNA]</scope>
    <source>
        <strain evidence="1 2">NBRC 107568</strain>
    </source>
</reference>
<protein>
    <submittedName>
        <fullName evidence="1">Uncharacterized protein</fullName>
    </submittedName>
</protein>
<dbReference type="Proteomes" id="UP000619788">
    <property type="component" value="Unassembled WGS sequence"/>
</dbReference>
<dbReference type="RefSeq" id="WP_204069594.1">
    <property type="nucleotide sequence ID" value="NZ_BOOJ01000089.1"/>
</dbReference>
<organism evidence="1 2">
    <name type="scientific">Planobispora siamensis</name>
    <dbReference type="NCBI Taxonomy" id="936338"/>
    <lineage>
        <taxon>Bacteria</taxon>
        <taxon>Bacillati</taxon>
        <taxon>Actinomycetota</taxon>
        <taxon>Actinomycetes</taxon>
        <taxon>Streptosporangiales</taxon>
        <taxon>Streptosporangiaceae</taxon>
        <taxon>Planobispora</taxon>
    </lineage>
</organism>
<dbReference type="EMBL" id="BOOJ01000089">
    <property type="protein sequence ID" value="GIH97607.1"/>
    <property type="molecule type" value="Genomic_DNA"/>
</dbReference>